<dbReference type="Proteomes" id="UP000095495">
    <property type="component" value="Unassembled WGS sequence"/>
</dbReference>
<dbReference type="RefSeq" id="WP_055263494.1">
    <property type="nucleotide sequence ID" value="NZ_CYXV01000012.1"/>
</dbReference>
<reference evidence="1 2" key="1">
    <citation type="submission" date="2015-09" db="EMBL/GenBank/DDBJ databases">
        <authorList>
            <consortium name="Pathogen Informatics"/>
        </authorList>
    </citation>
    <scope>NUCLEOTIDE SEQUENCE [LARGE SCALE GENOMIC DNA]</scope>
    <source>
        <strain evidence="1 2">2789STDY5608863</strain>
    </source>
</reference>
<dbReference type="EMBL" id="CYXV01000012">
    <property type="protein sequence ID" value="CUN09259.1"/>
    <property type="molecule type" value="Genomic_DNA"/>
</dbReference>
<sequence length="299" mass="34584">MAWNLGFISEEDFKKHVRATIMKYGEKLESYDLKRFNSNLIDPIKLIFDKSVYRTSWEEIVNNEIFRQRDKSNNNDIGYFHQNIFSYFKGCEVPQAGWDVIYRNPDGIQMPDGDIVHTIYVEMKNKHNTMNSASSAKTYIKMQGQILEDDDCACLLVEAIAKKSQNIKWSTKVDGKNVQHRLIRRVSMDQFYAILTGEEDAFYKMCMALPEVINSVVNEEGGVEVPHDTVIDELRKVASLYGDENGELSMAMAVYMLGFNTYMGFGDKIRGELGEDKDGMLKRIYEYVKRFPVCDKEKK</sequence>
<dbReference type="GO" id="GO:0003677">
    <property type="term" value="F:DNA binding"/>
    <property type="evidence" value="ECO:0007669"/>
    <property type="project" value="InterPro"/>
</dbReference>
<name>A0A173U3F7_9FIRM</name>
<gene>
    <name evidence="1" type="ORF">ERS852420_02649</name>
</gene>
<keyword evidence="1" id="KW-0255">Endonuclease</keyword>
<dbReference type="Pfam" id="PF09553">
    <property type="entry name" value="RE_Eco47II"/>
    <property type="match status" value="1"/>
</dbReference>
<evidence type="ECO:0000313" key="1">
    <source>
        <dbReference type="EMBL" id="CUN09259.1"/>
    </source>
</evidence>
<dbReference type="InterPro" id="IPR019057">
    <property type="entry name" value="Restrct_endonuc_II_Eco47II"/>
</dbReference>
<proteinExistence type="predicted"/>
<dbReference type="GO" id="GO:0009307">
    <property type="term" value="P:DNA restriction-modification system"/>
    <property type="evidence" value="ECO:0007669"/>
    <property type="project" value="InterPro"/>
</dbReference>
<keyword evidence="1" id="KW-0540">Nuclease</keyword>
<dbReference type="GO" id="GO:0009036">
    <property type="term" value="F:type II site-specific deoxyribonuclease activity"/>
    <property type="evidence" value="ECO:0007669"/>
    <property type="project" value="InterPro"/>
</dbReference>
<protein>
    <submittedName>
        <fullName evidence="1">Eco47II restriction endonuclease</fullName>
    </submittedName>
</protein>
<keyword evidence="1" id="KW-0378">Hydrolase</keyword>
<organism evidence="1 2">
    <name type="scientific">Roseburia faecis</name>
    <dbReference type="NCBI Taxonomy" id="301302"/>
    <lineage>
        <taxon>Bacteria</taxon>
        <taxon>Bacillati</taxon>
        <taxon>Bacillota</taxon>
        <taxon>Clostridia</taxon>
        <taxon>Lachnospirales</taxon>
        <taxon>Lachnospiraceae</taxon>
        <taxon>Roseburia</taxon>
    </lineage>
</organism>
<evidence type="ECO:0000313" key="2">
    <source>
        <dbReference type="Proteomes" id="UP000095495"/>
    </source>
</evidence>
<dbReference type="AlphaFoldDB" id="A0A173U3F7"/>
<accession>A0A173U3F7</accession>